<dbReference type="Proteomes" id="UP001363151">
    <property type="component" value="Unassembled WGS sequence"/>
</dbReference>
<keyword evidence="2" id="KW-0812">Transmembrane</keyword>
<keyword evidence="2" id="KW-0472">Membrane</keyword>
<reference evidence="3 4" key="1">
    <citation type="submission" date="2024-03" db="EMBL/GenBank/DDBJ databases">
        <title>Aureococcus anophagefferens CCMP1851 and Kratosvirus quantuckense: Draft genome of a second virus-susceptible host strain in the model system.</title>
        <authorList>
            <person name="Chase E."/>
            <person name="Truchon A.R."/>
            <person name="Schepens W."/>
            <person name="Wilhelm S.W."/>
        </authorList>
    </citation>
    <scope>NUCLEOTIDE SEQUENCE [LARGE SCALE GENOMIC DNA]</scope>
    <source>
        <strain evidence="3 4">CCMP1851</strain>
    </source>
</reference>
<name>A0ABR1G5F3_AURAN</name>
<proteinExistence type="predicted"/>
<accession>A0ABR1G5F3</accession>
<sequence>MARSSKIQRLLGPDWSIKFMKADGDCYYAAISAALENDFTVQALRDVVADACTEETLTMMRLAQRTGCGSYDHLRKIDDVEELKRRIRVTGGNTSAGQCVWACDFSIQTVAEHLGLAVLILDEAAPWGSQYVSILPDAPPDRVVCLQRTRRQHYNLLVRGETTFFDAADEDLGARWPAFGRRYGSGGGGDAPAAATNPLRDGADDDDVEILGDAEEGDDKDDDDAAPVVRDDKGPVADDWAATRTLSLAMPPLGDGPGEHRLRRVRTLARSNAAYQLTSWVLLRSLLPYAINAAAPARSSDGAVFLAFAINGSLVACFLGACLAARDRAPLDVGRANAVMGFAFSVVAVVATACAFGGRPRSAAPCVAIALAAAVIRGLDGYCTPLFYREIHAVSGSIAVLQWSGILAIWVVNAGVWVTLVAVALGG</sequence>
<evidence type="ECO:0000256" key="2">
    <source>
        <dbReference type="SAM" id="Phobius"/>
    </source>
</evidence>
<keyword evidence="2" id="KW-1133">Transmembrane helix</keyword>
<feature type="transmembrane region" description="Helical" evidence="2">
    <location>
        <begin position="336"/>
        <end position="356"/>
    </location>
</feature>
<evidence type="ECO:0008006" key="5">
    <source>
        <dbReference type="Google" id="ProtNLM"/>
    </source>
</evidence>
<organism evidence="3 4">
    <name type="scientific">Aureococcus anophagefferens</name>
    <name type="common">Harmful bloom alga</name>
    <dbReference type="NCBI Taxonomy" id="44056"/>
    <lineage>
        <taxon>Eukaryota</taxon>
        <taxon>Sar</taxon>
        <taxon>Stramenopiles</taxon>
        <taxon>Ochrophyta</taxon>
        <taxon>Pelagophyceae</taxon>
        <taxon>Pelagomonadales</taxon>
        <taxon>Pelagomonadaceae</taxon>
        <taxon>Aureococcus</taxon>
    </lineage>
</organism>
<feature type="transmembrane region" description="Helical" evidence="2">
    <location>
        <begin position="362"/>
        <end position="379"/>
    </location>
</feature>
<feature type="compositionally biased region" description="Acidic residues" evidence="1">
    <location>
        <begin position="203"/>
        <end position="225"/>
    </location>
</feature>
<feature type="transmembrane region" description="Helical" evidence="2">
    <location>
        <begin position="400"/>
        <end position="425"/>
    </location>
</feature>
<dbReference type="EMBL" id="JBBJCI010000108">
    <property type="protein sequence ID" value="KAK7248304.1"/>
    <property type="molecule type" value="Genomic_DNA"/>
</dbReference>
<feature type="region of interest" description="Disordered" evidence="1">
    <location>
        <begin position="185"/>
        <end position="234"/>
    </location>
</feature>
<dbReference type="CDD" id="cd22744">
    <property type="entry name" value="OTU"/>
    <property type="match status" value="1"/>
</dbReference>
<evidence type="ECO:0000313" key="3">
    <source>
        <dbReference type="EMBL" id="KAK7248304.1"/>
    </source>
</evidence>
<gene>
    <name evidence="3" type="ORF">SO694_00221016</name>
</gene>
<dbReference type="Gene3D" id="3.90.70.80">
    <property type="match status" value="1"/>
</dbReference>
<evidence type="ECO:0000256" key="1">
    <source>
        <dbReference type="SAM" id="MobiDB-lite"/>
    </source>
</evidence>
<comment type="caution">
    <text evidence="3">The sequence shown here is derived from an EMBL/GenBank/DDBJ whole genome shotgun (WGS) entry which is preliminary data.</text>
</comment>
<evidence type="ECO:0000313" key="4">
    <source>
        <dbReference type="Proteomes" id="UP001363151"/>
    </source>
</evidence>
<protein>
    <recommendedName>
        <fullName evidence="5">OTU domain-containing protein</fullName>
    </recommendedName>
</protein>
<feature type="transmembrane region" description="Helical" evidence="2">
    <location>
        <begin position="303"/>
        <end position="324"/>
    </location>
</feature>
<keyword evidence="4" id="KW-1185">Reference proteome</keyword>